<dbReference type="Gene3D" id="3.40.50.300">
    <property type="entry name" value="P-loop containing nucleotide triphosphate hydrolases"/>
    <property type="match status" value="1"/>
</dbReference>
<dbReference type="PANTHER" id="PTHR34301">
    <property type="entry name" value="DNA-BINDING PROTEIN-RELATED"/>
    <property type="match status" value="1"/>
</dbReference>
<dbReference type="AlphaFoldDB" id="G5J1N0"/>
<dbReference type="InterPro" id="IPR027417">
    <property type="entry name" value="P-loop_NTPase"/>
</dbReference>
<accession>G5J1N0</accession>
<dbReference type="Pfam" id="PF14516">
    <property type="entry name" value="AAA_35"/>
    <property type="match status" value="1"/>
</dbReference>
<dbReference type="PATRIC" id="fig|423471.3.peg.1311"/>
<dbReference type="EMBL" id="AESD01000220">
    <property type="protein sequence ID" value="EHJ13915.1"/>
    <property type="molecule type" value="Genomic_DNA"/>
</dbReference>
<dbReference type="SUPFAM" id="SSF52540">
    <property type="entry name" value="P-loop containing nucleoside triphosphate hydrolases"/>
    <property type="match status" value="1"/>
</dbReference>
<sequence length="499" mass="57757">MYVLATILTTLEQPEDWQDIVTINLPSFPSPPYLRSNTWEVMNKFQTIIANVQEIEQATTIVRRSTALNRAIGELRNIIERGGKETEKDKFLPEAERDLIIKIAQKWKSSLETIATEVGDITITEPISSPYVIGDPVFGQLFVGREDILRELKELWINAAQVQSVILYGHRRMGKTSILRNINSCLDADIKLAYLNLQILGEVRQGSSEIVMAMSDEISEVLDISAPNDTDFLQSPERTFRRFLKKIEKEMTCQGLIIALDEFETLEYLIEEEKISKEFMKSLRSWVQMSPKIGFIFAGLHTLKEMSSDYFHPFYASFSRNILVSFLSKPATNQLLESPNENFTLQYTKEALEEIYYLSNGQPYLVNLIGFYLIRRFNDYRFNQKIKTDDKLTLEDVTAIINNNFFQQGSYYFHGIWNQAATSPDGQQEIIKILAPYQQGLTINQLLETSNFTESEIEPIIESLKRHDVIEEKDNKYVITVELFRQWVTNEYYVAQEKN</sequence>
<dbReference type="PANTHER" id="PTHR34301:SF8">
    <property type="entry name" value="ATPASE DOMAIN-CONTAINING PROTEIN"/>
    <property type="match status" value="1"/>
</dbReference>
<evidence type="ECO:0008006" key="3">
    <source>
        <dbReference type="Google" id="ProtNLM"/>
    </source>
</evidence>
<evidence type="ECO:0000313" key="2">
    <source>
        <dbReference type="Proteomes" id="UP000003477"/>
    </source>
</evidence>
<dbReference type="Proteomes" id="UP000003477">
    <property type="component" value="Unassembled WGS sequence"/>
</dbReference>
<protein>
    <recommendedName>
        <fullName evidence="3">ATPase</fullName>
    </recommendedName>
</protein>
<evidence type="ECO:0000313" key="1">
    <source>
        <dbReference type="EMBL" id="EHJ13915.1"/>
    </source>
</evidence>
<comment type="caution">
    <text evidence="1">The sequence shown here is derived from an EMBL/GenBank/DDBJ whole genome shotgun (WGS) entry which is preliminary data.</text>
</comment>
<name>G5J1N0_CROWT</name>
<gene>
    <name evidence="1" type="ORF">CWATWH0003_1412</name>
</gene>
<reference evidence="1 2" key="1">
    <citation type="journal article" date="2011" name="Front. Microbiol.">
        <title>Two Strains of Crocosphaera watsonii with Highly Conserved Genomes are Distinguished by Strain-Specific Features.</title>
        <authorList>
            <person name="Bench S.R."/>
            <person name="Ilikchyan I.N."/>
            <person name="Tripp H.J."/>
            <person name="Zehr J.P."/>
        </authorList>
    </citation>
    <scope>NUCLEOTIDE SEQUENCE [LARGE SCALE GENOMIC DNA]</scope>
    <source>
        <strain evidence="1 2">WH 0003</strain>
    </source>
</reference>
<organism evidence="1 2">
    <name type="scientific">Crocosphaera watsonii WH 0003</name>
    <dbReference type="NCBI Taxonomy" id="423471"/>
    <lineage>
        <taxon>Bacteria</taxon>
        <taxon>Bacillati</taxon>
        <taxon>Cyanobacteriota</taxon>
        <taxon>Cyanophyceae</taxon>
        <taxon>Oscillatoriophycideae</taxon>
        <taxon>Chroococcales</taxon>
        <taxon>Aphanothecaceae</taxon>
        <taxon>Crocosphaera</taxon>
    </lineage>
</organism>
<proteinExistence type="predicted"/>